<organism evidence="1 2">
    <name type="scientific">Nitrosospira multiformis</name>
    <dbReference type="NCBI Taxonomy" id="1231"/>
    <lineage>
        <taxon>Bacteria</taxon>
        <taxon>Pseudomonadati</taxon>
        <taxon>Pseudomonadota</taxon>
        <taxon>Betaproteobacteria</taxon>
        <taxon>Nitrosomonadales</taxon>
        <taxon>Nitrosomonadaceae</taxon>
        <taxon>Nitrosospira</taxon>
    </lineage>
</organism>
<sequence>MFHSVSYSESLIRVPDSSKRPIESAGKQYKRHAGGSRYPVTFKARHYWFGLDSGLLDSGPGPE</sequence>
<name>A0A1I7GA27_9PROT</name>
<protein>
    <submittedName>
        <fullName evidence="1">Uncharacterized protein</fullName>
    </submittedName>
</protein>
<dbReference type="Proteomes" id="UP000182649">
    <property type="component" value="Unassembled WGS sequence"/>
</dbReference>
<proteinExistence type="predicted"/>
<accession>A0A1I7GA27</accession>
<evidence type="ECO:0000313" key="2">
    <source>
        <dbReference type="Proteomes" id="UP000182649"/>
    </source>
</evidence>
<evidence type="ECO:0000313" key="1">
    <source>
        <dbReference type="EMBL" id="SFU45282.1"/>
    </source>
</evidence>
<gene>
    <name evidence="1" type="ORF">SAMN05216417_10436</name>
</gene>
<dbReference type="AlphaFoldDB" id="A0A1I7GA27"/>
<dbReference type="EMBL" id="FPBZ01000004">
    <property type="protein sequence ID" value="SFU45282.1"/>
    <property type="molecule type" value="Genomic_DNA"/>
</dbReference>
<reference evidence="1 2" key="1">
    <citation type="submission" date="2016-10" db="EMBL/GenBank/DDBJ databases">
        <authorList>
            <person name="de Groot N.N."/>
        </authorList>
    </citation>
    <scope>NUCLEOTIDE SEQUENCE [LARGE SCALE GENOMIC DNA]</scope>
    <source>
        <strain evidence="1 2">Nl14</strain>
    </source>
</reference>